<dbReference type="SUPFAM" id="SSF47240">
    <property type="entry name" value="Ferritin-like"/>
    <property type="match status" value="1"/>
</dbReference>
<reference evidence="2 3" key="1">
    <citation type="journal article" date="2015" name="Nature">
        <title>rRNA introns, odd ribosomes, and small enigmatic genomes across a large radiation of phyla.</title>
        <authorList>
            <person name="Brown C.T."/>
            <person name="Hug L.A."/>
            <person name="Thomas B.C."/>
            <person name="Sharon I."/>
            <person name="Castelle C.J."/>
            <person name="Singh A."/>
            <person name="Wilkins M.J."/>
            <person name="Williams K.H."/>
            <person name="Banfield J.F."/>
        </authorList>
    </citation>
    <scope>NUCLEOTIDE SEQUENCE [LARGE SCALE GENOMIC DNA]</scope>
</reference>
<dbReference type="AlphaFoldDB" id="A0A0G2AK10"/>
<protein>
    <recommendedName>
        <fullName evidence="1">YHS domain-containing protein</fullName>
    </recommendedName>
</protein>
<dbReference type="Pfam" id="PF04945">
    <property type="entry name" value="YHS"/>
    <property type="match status" value="1"/>
</dbReference>
<sequence>MTLPKTDILEEALSGVCTVCRLPIADTSVALAGTRAGTSYPFCSQKCMKEFYADPERYLTFEEEEEAE</sequence>
<dbReference type="InterPro" id="IPR012348">
    <property type="entry name" value="RNR-like"/>
</dbReference>
<dbReference type="InterPro" id="IPR007029">
    <property type="entry name" value="YHS_dom"/>
</dbReference>
<evidence type="ECO:0000313" key="2">
    <source>
        <dbReference type="EMBL" id="KKW32949.1"/>
    </source>
</evidence>
<organism evidence="2 3">
    <name type="scientific">Candidatus Uhrbacteria bacterium GW2011_GWA2_53_10</name>
    <dbReference type="NCBI Taxonomy" id="1618980"/>
    <lineage>
        <taxon>Bacteria</taxon>
        <taxon>Candidatus Uhriibacteriota</taxon>
    </lineage>
</organism>
<dbReference type="Proteomes" id="UP000034711">
    <property type="component" value="Unassembled WGS sequence"/>
</dbReference>
<dbReference type="Gene3D" id="1.10.620.20">
    <property type="entry name" value="Ribonucleotide Reductase, subunit A"/>
    <property type="match status" value="1"/>
</dbReference>
<accession>A0A0G2AK10</accession>
<name>A0A0G2AK10_9BACT</name>
<dbReference type="InterPro" id="IPR009078">
    <property type="entry name" value="Ferritin-like_SF"/>
</dbReference>
<gene>
    <name evidence="2" type="ORF">UY77_C0009G0017</name>
</gene>
<dbReference type="GO" id="GO:0016491">
    <property type="term" value="F:oxidoreductase activity"/>
    <property type="evidence" value="ECO:0007669"/>
    <property type="project" value="InterPro"/>
</dbReference>
<evidence type="ECO:0000313" key="3">
    <source>
        <dbReference type="Proteomes" id="UP000034711"/>
    </source>
</evidence>
<proteinExistence type="predicted"/>
<feature type="domain" description="YHS" evidence="1">
    <location>
        <begin position="19"/>
        <end position="60"/>
    </location>
</feature>
<comment type="caution">
    <text evidence="2">The sequence shown here is derived from an EMBL/GenBank/DDBJ whole genome shotgun (WGS) entry which is preliminary data.</text>
</comment>
<evidence type="ECO:0000259" key="1">
    <source>
        <dbReference type="Pfam" id="PF04945"/>
    </source>
</evidence>
<dbReference type="EMBL" id="LCRI01000009">
    <property type="protein sequence ID" value="KKW32949.1"/>
    <property type="molecule type" value="Genomic_DNA"/>
</dbReference>